<dbReference type="InterPro" id="IPR029044">
    <property type="entry name" value="Nucleotide-diphossugar_trans"/>
</dbReference>
<dbReference type="SUPFAM" id="SSF53448">
    <property type="entry name" value="Nucleotide-diphospho-sugar transferases"/>
    <property type="match status" value="1"/>
</dbReference>
<dbReference type="Proteomes" id="UP000614714">
    <property type="component" value="Unassembled WGS sequence"/>
</dbReference>
<dbReference type="RefSeq" id="WP_199391151.1">
    <property type="nucleotide sequence ID" value="NZ_JAEMHL010000023.1"/>
</dbReference>
<gene>
    <name evidence="5" type="ORF">JFN91_21270</name>
</gene>
<dbReference type="InterPro" id="IPR050834">
    <property type="entry name" value="Glycosyltransf_2"/>
</dbReference>
<evidence type="ECO:0000256" key="1">
    <source>
        <dbReference type="ARBA" id="ARBA00006739"/>
    </source>
</evidence>
<evidence type="ECO:0000256" key="3">
    <source>
        <dbReference type="ARBA" id="ARBA00022679"/>
    </source>
</evidence>
<keyword evidence="6" id="KW-1185">Reference proteome</keyword>
<organism evidence="5 6">
    <name type="scientific">Geomonas anaerohicana</name>
    <dbReference type="NCBI Taxonomy" id="2798583"/>
    <lineage>
        <taxon>Bacteria</taxon>
        <taxon>Pseudomonadati</taxon>
        <taxon>Thermodesulfobacteriota</taxon>
        <taxon>Desulfuromonadia</taxon>
        <taxon>Geobacterales</taxon>
        <taxon>Geobacteraceae</taxon>
        <taxon>Geomonas</taxon>
    </lineage>
</organism>
<comment type="similarity">
    <text evidence="1">Belongs to the glycosyltransferase 2 family.</text>
</comment>
<protein>
    <submittedName>
        <fullName evidence="5">Glycosyltransferase</fullName>
    </submittedName>
</protein>
<evidence type="ECO:0000256" key="2">
    <source>
        <dbReference type="ARBA" id="ARBA00022676"/>
    </source>
</evidence>
<dbReference type="InterPro" id="IPR036291">
    <property type="entry name" value="NAD(P)-bd_dom_sf"/>
</dbReference>
<dbReference type="Gene3D" id="3.90.550.10">
    <property type="entry name" value="Spore Coat Polysaccharide Biosynthesis Protein SpsA, Chain A"/>
    <property type="match status" value="1"/>
</dbReference>
<keyword evidence="2" id="KW-0328">Glycosyltransferase</keyword>
<proteinExistence type="inferred from homology"/>
<evidence type="ECO:0000313" key="6">
    <source>
        <dbReference type="Proteomes" id="UP000614714"/>
    </source>
</evidence>
<accession>A0ABS0YK84</accession>
<evidence type="ECO:0000259" key="4">
    <source>
        <dbReference type="Pfam" id="PF00535"/>
    </source>
</evidence>
<keyword evidence="3" id="KW-0808">Transferase</keyword>
<dbReference type="SUPFAM" id="SSF51735">
    <property type="entry name" value="NAD(P)-binding Rossmann-fold domains"/>
    <property type="match status" value="1"/>
</dbReference>
<comment type="caution">
    <text evidence="5">The sequence shown here is derived from an EMBL/GenBank/DDBJ whole genome shotgun (WGS) entry which is preliminary data.</text>
</comment>
<name>A0ABS0YK84_9BACT</name>
<feature type="domain" description="Glycosyltransferase 2-like" evidence="4">
    <location>
        <begin position="11"/>
        <end position="174"/>
    </location>
</feature>
<evidence type="ECO:0000313" key="5">
    <source>
        <dbReference type="EMBL" id="MBJ6752756.1"/>
    </source>
</evidence>
<dbReference type="Pfam" id="PF00535">
    <property type="entry name" value="Glycos_transf_2"/>
    <property type="match status" value="1"/>
</dbReference>
<dbReference type="InterPro" id="IPR001173">
    <property type="entry name" value="Glyco_trans_2-like"/>
</dbReference>
<dbReference type="PANTHER" id="PTHR43685:SF5">
    <property type="entry name" value="GLYCOSYLTRANSFERASE EPSE-RELATED"/>
    <property type="match status" value="1"/>
</dbReference>
<reference evidence="5 6" key="1">
    <citation type="submission" date="2020-12" db="EMBL/GenBank/DDBJ databases">
        <title>Geomonas sp. Red421, isolated from paddy soil.</title>
        <authorList>
            <person name="Xu Z."/>
            <person name="Zhang Z."/>
            <person name="Masuda Y."/>
            <person name="Itoh H."/>
            <person name="Senoo K."/>
        </authorList>
    </citation>
    <scope>NUCLEOTIDE SEQUENCE [LARGE SCALE GENOMIC DNA]</scope>
    <source>
        <strain evidence="5 6">Red421</strain>
    </source>
</reference>
<dbReference type="PANTHER" id="PTHR43685">
    <property type="entry name" value="GLYCOSYLTRANSFERASE"/>
    <property type="match status" value="1"/>
</dbReference>
<sequence length="339" mass="37123">MSIVSTIPPLSILMPVRNEEKHLPAALASLSAQSFRDWELVVVDDGSTDRTSDILARAAAADARVRVLATGGQGLVPALNLGLAECRSELVARMDGDDVAHPDRLQAQVAFLAAHPEVGLLATNFQHFPRRRIGSGMLGYQQWQNSLLSHEAILADIFVESPFVHPSVMYRKELVLQVGGYRDMGWAEDYDLWLRLAAAGTRFARLLETLFFWRERPERTTRTNPAYAAQAMRLCKLHHLLQGFLKGEGSVILAGAGLEGRAWYRILHEVGIGVEAWLDVDPKKIGRQLHGAPVLATGDLHPTGTKLLMTVGARGARAVVRESTRQAGFIEGIDAVCVA</sequence>
<dbReference type="EMBL" id="JAEMHL010000023">
    <property type="protein sequence ID" value="MBJ6752756.1"/>
    <property type="molecule type" value="Genomic_DNA"/>
</dbReference>